<keyword evidence="2" id="KW-1185">Reference proteome</keyword>
<feature type="non-terminal residue" evidence="1">
    <location>
        <position position="94"/>
    </location>
</feature>
<dbReference type="EMBL" id="JARQZJ010000010">
    <property type="protein sequence ID" value="KAK9872206.1"/>
    <property type="molecule type" value="Genomic_DNA"/>
</dbReference>
<dbReference type="Proteomes" id="UP001431783">
    <property type="component" value="Unassembled WGS sequence"/>
</dbReference>
<protein>
    <submittedName>
        <fullName evidence="1">Uncharacterized protein</fullName>
    </submittedName>
</protein>
<evidence type="ECO:0000313" key="2">
    <source>
        <dbReference type="Proteomes" id="UP001431783"/>
    </source>
</evidence>
<name>A0AAW1TX04_9CUCU</name>
<proteinExistence type="predicted"/>
<evidence type="ECO:0000313" key="1">
    <source>
        <dbReference type="EMBL" id="KAK9872206.1"/>
    </source>
</evidence>
<comment type="caution">
    <text evidence="1">The sequence shown here is derived from an EMBL/GenBank/DDBJ whole genome shotgun (WGS) entry which is preliminary data.</text>
</comment>
<accession>A0AAW1TX04</accession>
<organism evidence="1 2">
    <name type="scientific">Henosepilachna vigintioctopunctata</name>
    <dbReference type="NCBI Taxonomy" id="420089"/>
    <lineage>
        <taxon>Eukaryota</taxon>
        <taxon>Metazoa</taxon>
        <taxon>Ecdysozoa</taxon>
        <taxon>Arthropoda</taxon>
        <taxon>Hexapoda</taxon>
        <taxon>Insecta</taxon>
        <taxon>Pterygota</taxon>
        <taxon>Neoptera</taxon>
        <taxon>Endopterygota</taxon>
        <taxon>Coleoptera</taxon>
        <taxon>Polyphaga</taxon>
        <taxon>Cucujiformia</taxon>
        <taxon>Coccinelloidea</taxon>
        <taxon>Coccinellidae</taxon>
        <taxon>Epilachninae</taxon>
        <taxon>Epilachnini</taxon>
        <taxon>Henosepilachna</taxon>
    </lineage>
</organism>
<gene>
    <name evidence="1" type="ORF">WA026_017001</name>
</gene>
<sequence length="94" mass="10452">MNAPLHCIKRKAKVNRPLLLDIINYVRCSALVENSNSTQAEQMHKILSLPTLSPEGDTPNFTVTLQHIPHMHISCLHLALAVSYGVATIIQLRT</sequence>
<reference evidence="1 2" key="1">
    <citation type="submission" date="2023-03" db="EMBL/GenBank/DDBJ databases">
        <title>Genome insight into feeding habits of ladybird beetles.</title>
        <authorList>
            <person name="Li H.-S."/>
            <person name="Huang Y.-H."/>
            <person name="Pang H."/>
        </authorList>
    </citation>
    <scope>NUCLEOTIDE SEQUENCE [LARGE SCALE GENOMIC DNA]</scope>
    <source>
        <strain evidence="1">SYSU_2023b</strain>
        <tissue evidence="1">Whole body</tissue>
    </source>
</reference>
<dbReference type="AlphaFoldDB" id="A0AAW1TX04"/>